<dbReference type="RefSeq" id="WP_091600758.1">
    <property type="nucleotide sequence ID" value="NZ_BAAAKG010000001.1"/>
</dbReference>
<reference evidence="1" key="1">
    <citation type="submission" date="2022-09" db="EMBL/GenBank/DDBJ databases">
        <authorList>
            <person name="Li D."/>
            <person name="Cheng J."/>
            <person name="Li Y."/>
        </authorList>
    </citation>
    <scope>NUCLEOTIDE SEQUENCE</scope>
    <source>
        <strain evidence="1">DL</strain>
    </source>
</reference>
<evidence type="ECO:0000313" key="1">
    <source>
        <dbReference type="EMBL" id="UYB36253.1"/>
    </source>
</evidence>
<sequence length="251" mass="25937">MGFKTNSALRLAGGAVFDRDGRPKTHIARGIERAVEVQRPLVLANIRRLQRKHPNASAAELVKILEHHYLAAVSGGGAAVGATAIVPAVGTAAALGLSVAATVGFLEATALYAQSVAELHGVRLQDPDRSRTVVMAIMLGEEGTAMMQQLSKGQPWGSALGGASSGMLGSIGSTIRKQFLKKMLARQGSVIVGRALPLGVGAVIGGAGNYTMGRSVIKAAHRAFGEAPDTIPGELAAEIMDLPDSRSSERS</sequence>
<protein>
    <recommendedName>
        <fullName evidence="3">EcsC protein family protein</fullName>
    </recommendedName>
</protein>
<proteinExistence type="predicted"/>
<keyword evidence="2" id="KW-1185">Reference proteome</keyword>
<evidence type="ECO:0008006" key="3">
    <source>
        <dbReference type="Google" id="ProtNLM"/>
    </source>
</evidence>
<accession>A0ABY6FSY1</accession>
<name>A0ABY6FSY1_9MICC</name>
<evidence type="ECO:0000313" key="2">
    <source>
        <dbReference type="Proteomes" id="UP001063368"/>
    </source>
</evidence>
<dbReference type="EMBL" id="CP106856">
    <property type="protein sequence ID" value="UYB36253.1"/>
    <property type="molecule type" value="Genomic_DNA"/>
</dbReference>
<gene>
    <name evidence="1" type="ORF">N9A08_00680</name>
</gene>
<dbReference type="GeneID" id="95606957"/>
<dbReference type="Proteomes" id="UP001063368">
    <property type="component" value="Chromosome"/>
</dbReference>
<organism evidence="1 2">
    <name type="scientific">Arthrobacter koreensis</name>
    <dbReference type="NCBI Taxonomy" id="199136"/>
    <lineage>
        <taxon>Bacteria</taxon>
        <taxon>Bacillati</taxon>
        <taxon>Actinomycetota</taxon>
        <taxon>Actinomycetes</taxon>
        <taxon>Micrococcales</taxon>
        <taxon>Micrococcaceae</taxon>
        <taxon>Arthrobacter</taxon>
    </lineage>
</organism>